<dbReference type="EMBL" id="CP040915">
    <property type="protein sequence ID" value="QDC24667.1"/>
    <property type="molecule type" value="Genomic_DNA"/>
</dbReference>
<dbReference type="AlphaFoldDB" id="A0A5B8C3A3"/>
<dbReference type="OrthoDB" id="9759959at2"/>
<dbReference type="InterPro" id="IPR032856">
    <property type="entry name" value="GDE_N_bis"/>
</dbReference>
<feature type="domain" description="Putative glycogen debranching enzyme N-terminal" evidence="1">
    <location>
        <begin position="15"/>
        <end position="193"/>
    </location>
</feature>
<proteinExistence type="predicted"/>
<dbReference type="InterPro" id="IPR054491">
    <property type="entry name" value="MGH1-like_GH"/>
</dbReference>
<reference evidence="3 4" key="1">
    <citation type="submission" date="2019-05" db="EMBL/GenBank/DDBJ databases">
        <title>Georgenia *** sp. nov., and Georgenia *** sp. nov., isolated from the intestinal contents of plateau pika (Ochotona curzoniae) in the Qinghai-Tibet plateau of China.</title>
        <authorList>
            <person name="Tian Z."/>
        </authorList>
    </citation>
    <scope>NUCLEOTIDE SEQUENCE [LARGE SCALE GENOMIC DNA]</scope>
    <source>
        <strain evidence="3 4">Z443</strain>
    </source>
</reference>
<accession>A0A5B8C3A3</accession>
<evidence type="ECO:0000313" key="4">
    <source>
        <dbReference type="Proteomes" id="UP000314616"/>
    </source>
</evidence>
<dbReference type="Proteomes" id="UP000314616">
    <property type="component" value="Chromosome"/>
</dbReference>
<evidence type="ECO:0000259" key="1">
    <source>
        <dbReference type="Pfam" id="PF14742"/>
    </source>
</evidence>
<dbReference type="KEGG" id="gyu:FE374_08600"/>
<protein>
    <submittedName>
        <fullName evidence="3">Amylo-alpha-1,6-glucosidase</fullName>
    </submittedName>
</protein>
<dbReference type="Pfam" id="PF14742">
    <property type="entry name" value="GDE_N_bis"/>
    <property type="match status" value="1"/>
</dbReference>
<sequence length="680" mass="71619">MTRQPFLQDLLVCLHAPTQAWSASDGQVRGSGTQGLMHADVRVLSRAVLTVGGEEPEVLAAGPEGAGTVRIVAVARSVDGPGADPTTRVERRRLVAPGRMTEEITLSCATAEPVVAEVAVTLASDMAPMDRIKYGAGTTAHAPAPGPPARWTGPDGIEVRVDAPTAEVELTPDGAVLRWHVTVAAAAPRTLTWTAHVTDTAAVVLPAPGPAEWSAPRVDAADRRLPGLVRQSLADLESLRLRSTLAPDSTFLAAGAPWFLTLFGRDSLWAARMLLPLGTDLARGTLRTLGAAQGTRTDPRTAEQPGKILHELRREELVIDAHTVLPPLYYGTIDATPLWVCLLHDAWRWGMAEDDVAALLPHLEAALTWMGDHGDADGDGFLEYLDTSGTGLANQGWKDSGDSIQWRDGTLAAGTIALCEVQGYAHEAARGGAALLEAFGRSGAERWRDWAARLAGRFRESFWVDDGAGPYPAVALDGAKRPVDSLTSNIGHLLGTGLLTAAEEELVVVRLTSADMDSGYGLRTLSTRAGGYWPLSYHGGTVWPHDTAIAVMSMARAGFVTEAERLGSGLLEAAPHFSYRLPELFSGDARGTVPGPVPYPAACRPQAWSAAAAVALITAALGLRADVPAGELHVRPAGGAVTEGLAVTGLRLAGHELSVDVGRARDVVVRTGADLRVVAT</sequence>
<dbReference type="RefSeq" id="WP_139928236.1">
    <property type="nucleotide sequence ID" value="NZ_CP040915.1"/>
</dbReference>
<dbReference type="SUPFAM" id="SSF48208">
    <property type="entry name" value="Six-hairpin glycosidases"/>
    <property type="match status" value="1"/>
</dbReference>
<dbReference type="Pfam" id="PF22422">
    <property type="entry name" value="MGH1-like_GH"/>
    <property type="match status" value="1"/>
</dbReference>
<dbReference type="GO" id="GO:0005975">
    <property type="term" value="P:carbohydrate metabolic process"/>
    <property type="evidence" value="ECO:0007669"/>
    <property type="project" value="InterPro"/>
</dbReference>
<evidence type="ECO:0000313" key="3">
    <source>
        <dbReference type="EMBL" id="QDC24667.1"/>
    </source>
</evidence>
<dbReference type="Gene3D" id="1.50.10.10">
    <property type="match status" value="1"/>
</dbReference>
<evidence type="ECO:0000259" key="2">
    <source>
        <dbReference type="Pfam" id="PF22422"/>
    </source>
</evidence>
<dbReference type="InterPro" id="IPR008928">
    <property type="entry name" value="6-hairpin_glycosidase_sf"/>
</dbReference>
<feature type="domain" description="Mannosylglycerate hydrolase MGH1-like glycoside hydrolase" evidence="2">
    <location>
        <begin position="340"/>
        <end position="572"/>
    </location>
</feature>
<dbReference type="InterPro" id="IPR012341">
    <property type="entry name" value="6hp_glycosidase-like_sf"/>
</dbReference>
<gene>
    <name evidence="3" type="ORF">FE374_08600</name>
</gene>
<name>A0A5B8C3A3_9MICO</name>
<organism evidence="3 4">
    <name type="scientific">Georgenia yuyongxinii</name>
    <dbReference type="NCBI Taxonomy" id="2589797"/>
    <lineage>
        <taxon>Bacteria</taxon>
        <taxon>Bacillati</taxon>
        <taxon>Actinomycetota</taxon>
        <taxon>Actinomycetes</taxon>
        <taxon>Micrococcales</taxon>
        <taxon>Bogoriellaceae</taxon>
        <taxon>Georgenia</taxon>
    </lineage>
</organism>